<name>W6QGE2_PENRF</name>
<evidence type="ECO:0000313" key="2">
    <source>
        <dbReference type="EMBL" id="CDM35883.1"/>
    </source>
</evidence>
<proteinExistence type="predicted"/>
<organism evidence="2 3">
    <name type="scientific">Penicillium roqueforti (strain FM164)</name>
    <dbReference type="NCBI Taxonomy" id="1365484"/>
    <lineage>
        <taxon>Eukaryota</taxon>
        <taxon>Fungi</taxon>
        <taxon>Dikarya</taxon>
        <taxon>Ascomycota</taxon>
        <taxon>Pezizomycotina</taxon>
        <taxon>Eurotiomycetes</taxon>
        <taxon>Eurotiomycetidae</taxon>
        <taxon>Eurotiales</taxon>
        <taxon>Aspergillaceae</taxon>
        <taxon>Penicillium</taxon>
    </lineage>
</organism>
<gene>
    <name evidence="2" type="ORF">PROQFM164_S04g000764</name>
</gene>
<feature type="region of interest" description="Disordered" evidence="1">
    <location>
        <begin position="1"/>
        <end position="44"/>
    </location>
</feature>
<reference evidence="2" key="1">
    <citation type="journal article" date="2014" name="Nat. Commun.">
        <title>Multiple recent horizontal transfers of a large genomic region in cheese making fungi.</title>
        <authorList>
            <person name="Cheeseman K."/>
            <person name="Ropars J."/>
            <person name="Renault P."/>
            <person name="Dupont J."/>
            <person name="Gouzy J."/>
            <person name="Branca A."/>
            <person name="Abraham A.L."/>
            <person name="Ceppi M."/>
            <person name="Conseiller E."/>
            <person name="Debuchy R."/>
            <person name="Malagnac F."/>
            <person name="Goarin A."/>
            <person name="Silar P."/>
            <person name="Lacoste S."/>
            <person name="Sallet E."/>
            <person name="Bensimon A."/>
            <person name="Giraud T."/>
            <person name="Brygoo Y."/>
        </authorList>
    </citation>
    <scope>NUCLEOTIDE SEQUENCE [LARGE SCALE GENOMIC DNA]</scope>
    <source>
        <strain evidence="2">FM164</strain>
    </source>
</reference>
<evidence type="ECO:0000313" key="3">
    <source>
        <dbReference type="Proteomes" id="UP000030686"/>
    </source>
</evidence>
<dbReference type="Proteomes" id="UP000030686">
    <property type="component" value="Unassembled WGS sequence"/>
</dbReference>
<accession>W6QGE2</accession>
<keyword evidence="3" id="KW-1185">Reference proteome</keyword>
<dbReference type="AlphaFoldDB" id="W6QGE2"/>
<evidence type="ECO:0000256" key="1">
    <source>
        <dbReference type="SAM" id="MobiDB-lite"/>
    </source>
</evidence>
<sequence length="44" mass="4828">MSPECYWLGRGEGDRSTPQGLQANEGAPVEAPARKPNQIPCRIF</sequence>
<protein>
    <submittedName>
        <fullName evidence="2">Genomic scaffold, ProqFM164S04</fullName>
    </submittedName>
</protein>
<dbReference type="EMBL" id="HG792018">
    <property type="protein sequence ID" value="CDM35883.1"/>
    <property type="molecule type" value="Genomic_DNA"/>
</dbReference>